<accession>A0A0D8J2F0</accession>
<dbReference type="SUPFAM" id="SSF55729">
    <property type="entry name" value="Acyl-CoA N-acyltransferases (Nat)"/>
    <property type="match status" value="1"/>
</dbReference>
<dbReference type="PATRIC" id="fig|1550024.3.peg.542"/>
<dbReference type="InterPro" id="IPR016181">
    <property type="entry name" value="Acyl_CoA_acyltransferase"/>
</dbReference>
<dbReference type="Pfam" id="PF13673">
    <property type="entry name" value="Acetyltransf_10"/>
    <property type="match status" value="1"/>
</dbReference>
<dbReference type="EMBL" id="JXXK01000002">
    <property type="protein sequence ID" value="KJF41092.1"/>
    <property type="molecule type" value="Genomic_DNA"/>
</dbReference>
<dbReference type="InterPro" id="IPR000182">
    <property type="entry name" value="GNAT_dom"/>
</dbReference>
<protein>
    <recommendedName>
        <fullName evidence="3">N-acetyltransferase domain-containing protein</fullName>
    </recommendedName>
</protein>
<keyword evidence="1" id="KW-0808">Transferase</keyword>
<dbReference type="InterPro" id="IPR050832">
    <property type="entry name" value="Bact_Acetyltransf"/>
</dbReference>
<evidence type="ECO:0000259" key="3">
    <source>
        <dbReference type="PROSITE" id="PS51186"/>
    </source>
</evidence>
<dbReference type="PROSITE" id="PS51186">
    <property type="entry name" value="GNAT"/>
    <property type="match status" value="1"/>
</dbReference>
<dbReference type="Gene3D" id="3.40.630.30">
    <property type="match status" value="1"/>
</dbReference>
<dbReference type="AlphaFoldDB" id="A0A0D8J2F0"/>
<name>A0A0D8J2F0_9FIRM</name>
<gene>
    <name evidence="4" type="ORF">TQ39_02425</name>
</gene>
<evidence type="ECO:0000256" key="1">
    <source>
        <dbReference type="ARBA" id="ARBA00022679"/>
    </source>
</evidence>
<evidence type="ECO:0000313" key="5">
    <source>
        <dbReference type="Proteomes" id="UP000032483"/>
    </source>
</evidence>
<evidence type="ECO:0000313" key="4">
    <source>
        <dbReference type="EMBL" id="KJF41092.1"/>
    </source>
</evidence>
<keyword evidence="2" id="KW-0012">Acyltransferase</keyword>
<sequence length="146" mass="16036">MTLHFEWFGFDDAARMALAHGLRKEVFVDEQGFSLEADRDEQDKNALHVLGLDETGAARCTARVFADAPGVWHAGRIAVQRGLRGQGVGRLLLAAVADKARAQGARTLELGAQYDKQGFYEAVGFAPYGEPYLDEGYPHVPMRMAL</sequence>
<dbReference type="GeneID" id="42855491"/>
<organism evidence="4 5">
    <name type="scientific">Ruthenibacterium lactatiformans</name>
    <dbReference type="NCBI Taxonomy" id="1550024"/>
    <lineage>
        <taxon>Bacteria</taxon>
        <taxon>Bacillati</taxon>
        <taxon>Bacillota</taxon>
        <taxon>Clostridia</taxon>
        <taxon>Eubacteriales</taxon>
        <taxon>Oscillospiraceae</taxon>
        <taxon>Ruthenibacterium</taxon>
    </lineage>
</organism>
<reference evidence="4" key="1">
    <citation type="submission" date="2015-02" db="EMBL/GenBank/DDBJ databases">
        <title>A novel member of the family Ruminococcaceae isolated from human feces.</title>
        <authorList>
            <person name="Shkoporov A.N."/>
            <person name="Chaplin A.V."/>
            <person name="Motuzova O.V."/>
            <person name="Kafarskaia L.I."/>
            <person name="Khokhlova E.V."/>
            <person name="Efimov B.A."/>
        </authorList>
    </citation>
    <scope>NUCLEOTIDE SEQUENCE [LARGE SCALE GENOMIC DNA]</scope>
    <source>
        <strain evidence="4">585-1</strain>
    </source>
</reference>
<feature type="domain" description="N-acetyltransferase" evidence="3">
    <location>
        <begin position="1"/>
        <end position="146"/>
    </location>
</feature>
<dbReference type="Proteomes" id="UP000032483">
    <property type="component" value="Unassembled WGS sequence"/>
</dbReference>
<dbReference type="RefSeq" id="WP_009326019.1">
    <property type="nucleotide sequence ID" value="NZ_CAOJUJ010000001.1"/>
</dbReference>
<keyword evidence="5" id="KW-1185">Reference proteome</keyword>
<proteinExistence type="predicted"/>
<comment type="caution">
    <text evidence="4">The sequence shown here is derived from an EMBL/GenBank/DDBJ whole genome shotgun (WGS) entry which is preliminary data.</text>
</comment>
<dbReference type="PANTHER" id="PTHR43877">
    <property type="entry name" value="AMINOALKYLPHOSPHONATE N-ACETYLTRANSFERASE-RELATED-RELATED"/>
    <property type="match status" value="1"/>
</dbReference>
<dbReference type="CDD" id="cd04301">
    <property type="entry name" value="NAT_SF"/>
    <property type="match status" value="1"/>
</dbReference>
<evidence type="ECO:0000256" key="2">
    <source>
        <dbReference type="ARBA" id="ARBA00023315"/>
    </source>
</evidence>
<dbReference type="GO" id="GO:0016747">
    <property type="term" value="F:acyltransferase activity, transferring groups other than amino-acyl groups"/>
    <property type="evidence" value="ECO:0007669"/>
    <property type="project" value="InterPro"/>
</dbReference>